<dbReference type="RefSeq" id="WP_250139964.1">
    <property type="nucleotide sequence ID" value="NZ_JALIQP010000002.1"/>
</dbReference>
<protein>
    <recommendedName>
        <fullName evidence="3">Small CPxCG-related zinc finger protein</fullName>
    </recommendedName>
</protein>
<keyword evidence="2" id="KW-1185">Reference proteome</keyword>
<accession>A0ABD5PS00</accession>
<dbReference type="AlphaFoldDB" id="A0ABD5PS00"/>
<dbReference type="Proteomes" id="UP001595898">
    <property type="component" value="Unassembled WGS sequence"/>
</dbReference>
<sequence length="54" mass="5662">MKISSVLPDSIGRHLDDADRSGVHYECRRCGTTLSDDRGSCPACGSGDVAAIPL</sequence>
<organism evidence="1 2">
    <name type="scientific">Halosolutus amylolyticus</name>
    <dbReference type="NCBI Taxonomy" id="2932267"/>
    <lineage>
        <taxon>Archaea</taxon>
        <taxon>Methanobacteriati</taxon>
        <taxon>Methanobacteriota</taxon>
        <taxon>Stenosarchaea group</taxon>
        <taxon>Halobacteria</taxon>
        <taxon>Halobacteriales</taxon>
        <taxon>Natrialbaceae</taxon>
        <taxon>Halosolutus</taxon>
    </lineage>
</organism>
<evidence type="ECO:0000313" key="1">
    <source>
        <dbReference type="EMBL" id="MFC4543360.1"/>
    </source>
</evidence>
<dbReference type="EMBL" id="JBHSFA010000007">
    <property type="protein sequence ID" value="MFC4543360.1"/>
    <property type="molecule type" value="Genomic_DNA"/>
</dbReference>
<evidence type="ECO:0008006" key="3">
    <source>
        <dbReference type="Google" id="ProtNLM"/>
    </source>
</evidence>
<gene>
    <name evidence="1" type="ORF">ACFO5R_15630</name>
</gene>
<evidence type="ECO:0000313" key="2">
    <source>
        <dbReference type="Proteomes" id="UP001595898"/>
    </source>
</evidence>
<reference evidence="1 2" key="1">
    <citation type="journal article" date="2019" name="Int. J. Syst. Evol. Microbiol.">
        <title>The Global Catalogue of Microorganisms (GCM) 10K type strain sequencing project: providing services to taxonomists for standard genome sequencing and annotation.</title>
        <authorList>
            <consortium name="The Broad Institute Genomics Platform"/>
            <consortium name="The Broad Institute Genome Sequencing Center for Infectious Disease"/>
            <person name="Wu L."/>
            <person name="Ma J."/>
        </authorList>
    </citation>
    <scope>NUCLEOTIDE SEQUENCE [LARGE SCALE GENOMIC DNA]</scope>
    <source>
        <strain evidence="1 2">WLHS5</strain>
    </source>
</reference>
<comment type="caution">
    <text evidence="1">The sequence shown here is derived from an EMBL/GenBank/DDBJ whole genome shotgun (WGS) entry which is preliminary data.</text>
</comment>
<proteinExistence type="predicted"/>
<name>A0ABD5PS00_9EURY</name>